<evidence type="ECO:0000259" key="2">
    <source>
        <dbReference type="SMART" id="SM01340"/>
    </source>
</evidence>
<dbReference type="Gene3D" id="3.30.230.10">
    <property type="match status" value="1"/>
</dbReference>
<evidence type="ECO:0000313" key="3">
    <source>
        <dbReference type="EMBL" id="GME78504.1"/>
    </source>
</evidence>
<dbReference type="GO" id="GO:0006298">
    <property type="term" value="P:mismatch repair"/>
    <property type="evidence" value="ECO:0007669"/>
    <property type="project" value="InterPro"/>
</dbReference>
<protein>
    <submittedName>
        <fullName evidence="3">Unnamed protein product</fullName>
    </submittedName>
</protein>
<dbReference type="PANTHER" id="PTHR10073">
    <property type="entry name" value="DNA MISMATCH REPAIR PROTEIN MLH, PMS, MUTL"/>
    <property type="match status" value="1"/>
</dbReference>
<proteinExistence type="predicted"/>
<dbReference type="InterPro" id="IPR038973">
    <property type="entry name" value="MutL/Mlh/Pms-like"/>
</dbReference>
<dbReference type="Proteomes" id="UP001165120">
    <property type="component" value="Unassembled WGS sequence"/>
</dbReference>
<keyword evidence="4" id="KW-1185">Reference proteome</keyword>
<gene>
    <name evidence="3" type="ORF">Cboi02_000584700</name>
</gene>
<dbReference type="GO" id="GO:0032389">
    <property type="term" value="C:MutLalpha complex"/>
    <property type="evidence" value="ECO:0007669"/>
    <property type="project" value="TreeGrafter"/>
</dbReference>
<feature type="region of interest" description="Disordered" evidence="1">
    <location>
        <begin position="408"/>
        <end position="435"/>
    </location>
</feature>
<evidence type="ECO:0000313" key="4">
    <source>
        <dbReference type="Proteomes" id="UP001165120"/>
    </source>
</evidence>
<dbReference type="EMBL" id="BSXN01003109">
    <property type="protein sequence ID" value="GME78504.1"/>
    <property type="molecule type" value="Genomic_DNA"/>
</dbReference>
<dbReference type="Pfam" id="PF01119">
    <property type="entry name" value="DNA_mis_repair"/>
    <property type="match status" value="1"/>
</dbReference>
<dbReference type="SUPFAM" id="SSF54211">
    <property type="entry name" value="Ribosomal protein S5 domain 2-like"/>
    <property type="match status" value="1"/>
</dbReference>
<dbReference type="GO" id="GO:0016887">
    <property type="term" value="F:ATP hydrolysis activity"/>
    <property type="evidence" value="ECO:0007669"/>
    <property type="project" value="InterPro"/>
</dbReference>
<evidence type="ECO:0000256" key="1">
    <source>
        <dbReference type="SAM" id="MobiDB-lite"/>
    </source>
</evidence>
<feature type="domain" description="DNA mismatch repair protein S5" evidence="2">
    <location>
        <begin position="68"/>
        <end position="198"/>
    </location>
</feature>
<sequence>MLRKESKKTIDSLIDLIFNYSISYPNIRFNLRLISIHPTNDQKTTTIQLINFQPNLNIIKSLLNFLNLKSTFSSKFFNEIFEFESIDNNGSEYNCSIDLVLPKSRAQDMNLPSKLKNKNLKILSVNNRPLSNKLQLFKDINKTVNKVYSECGLLNPSIWVMKLKLPITKIDVNIEPEKSDILINNLNQFLIALKDELKLKVLKNHDIDEDLEVVESNLQIQTNNESLFVEPVSQRLDEDDIVTLDKHEERHYVDSDTIANENLDDAALIGKNDHSTSDIEPEIDIMATAVENLQTEQEQMQDQEVIEAVDKVDTETQNTLLEFNIAHTQTKPLENIPLVDITNDDEENDWSFTLQDTVSSDATNISSQPIDTLISENEDVSISKIIELSNPFTIAKLSSRQVEPSNNTEFAQTHKNNISNENNKPFQETKSIWEN</sequence>
<dbReference type="AlphaFoldDB" id="A0A9W6WKM8"/>
<accession>A0A9W6WKM8</accession>
<dbReference type="SMART" id="SM01340">
    <property type="entry name" value="DNA_mis_repair"/>
    <property type="match status" value="1"/>
</dbReference>
<dbReference type="InterPro" id="IPR020568">
    <property type="entry name" value="Ribosomal_Su5_D2-typ_SF"/>
</dbReference>
<dbReference type="InterPro" id="IPR014721">
    <property type="entry name" value="Ribsml_uS5_D2-typ_fold_subgr"/>
</dbReference>
<comment type="caution">
    <text evidence="3">The sequence shown here is derived from an EMBL/GenBank/DDBJ whole genome shotgun (WGS) entry which is preliminary data.</text>
</comment>
<dbReference type="GO" id="GO:0140664">
    <property type="term" value="F:ATP-dependent DNA damage sensor activity"/>
    <property type="evidence" value="ECO:0007669"/>
    <property type="project" value="InterPro"/>
</dbReference>
<dbReference type="GO" id="GO:0030983">
    <property type="term" value="F:mismatched DNA binding"/>
    <property type="evidence" value="ECO:0007669"/>
    <property type="project" value="InterPro"/>
</dbReference>
<dbReference type="PANTHER" id="PTHR10073:SF44">
    <property type="entry name" value="DNA MISMATCH REPAIR PROTEIN MLH2"/>
    <property type="match status" value="1"/>
</dbReference>
<name>A0A9W6WKM8_CANBO</name>
<dbReference type="InterPro" id="IPR013507">
    <property type="entry name" value="DNA_mismatch_S5_2-like"/>
</dbReference>
<dbReference type="GO" id="GO:0005524">
    <property type="term" value="F:ATP binding"/>
    <property type="evidence" value="ECO:0007669"/>
    <property type="project" value="InterPro"/>
</dbReference>
<reference evidence="3" key="1">
    <citation type="submission" date="2023-04" db="EMBL/GenBank/DDBJ databases">
        <title>Candida boidinii NBRC 10035.</title>
        <authorList>
            <person name="Ichikawa N."/>
            <person name="Sato H."/>
            <person name="Tonouchi N."/>
        </authorList>
    </citation>
    <scope>NUCLEOTIDE SEQUENCE</scope>
    <source>
        <strain evidence="3">NBRC 10035</strain>
    </source>
</reference>
<organism evidence="3 4">
    <name type="scientific">Candida boidinii</name>
    <name type="common">Yeast</name>
    <dbReference type="NCBI Taxonomy" id="5477"/>
    <lineage>
        <taxon>Eukaryota</taxon>
        <taxon>Fungi</taxon>
        <taxon>Dikarya</taxon>
        <taxon>Ascomycota</taxon>
        <taxon>Saccharomycotina</taxon>
        <taxon>Pichiomycetes</taxon>
        <taxon>Pichiales</taxon>
        <taxon>Pichiaceae</taxon>
        <taxon>Ogataea</taxon>
        <taxon>Ogataea/Candida clade</taxon>
    </lineage>
</organism>